<feature type="domain" description="OmpA-like" evidence="3">
    <location>
        <begin position="78"/>
        <end position="191"/>
    </location>
</feature>
<evidence type="ECO:0000313" key="4">
    <source>
        <dbReference type="EMBL" id="MDO6542906.1"/>
    </source>
</evidence>
<feature type="chain" id="PRO_5043488205" evidence="2">
    <location>
        <begin position="22"/>
        <end position="191"/>
    </location>
</feature>
<dbReference type="Pfam" id="PF00691">
    <property type="entry name" value="OmpA"/>
    <property type="match status" value="1"/>
</dbReference>
<dbReference type="InterPro" id="IPR036737">
    <property type="entry name" value="OmpA-like_sf"/>
</dbReference>
<dbReference type="InterPro" id="IPR006665">
    <property type="entry name" value="OmpA-like"/>
</dbReference>
<dbReference type="PANTHER" id="PTHR30329:SF21">
    <property type="entry name" value="LIPOPROTEIN YIAD-RELATED"/>
    <property type="match status" value="1"/>
</dbReference>
<keyword evidence="1" id="KW-0472">Membrane</keyword>
<dbReference type="InterPro" id="IPR050330">
    <property type="entry name" value="Bact_OuterMem_StrucFunc"/>
</dbReference>
<reference evidence="4" key="1">
    <citation type="submission" date="2023-07" db="EMBL/GenBank/DDBJ databases">
        <title>Genome content predicts the carbon catabolic preferences of heterotrophic bacteria.</title>
        <authorList>
            <person name="Gralka M."/>
        </authorList>
    </citation>
    <scope>NUCLEOTIDE SEQUENCE</scope>
    <source>
        <strain evidence="4">G2M05</strain>
    </source>
</reference>
<accession>A0AAW7Y531</accession>
<dbReference type="PROSITE" id="PS51123">
    <property type="entry name" value="OMPA_2"/>
    <property type="match status" value="1"/>
</dbReference>
<protein>
    <submittedName>
        <fullName evidence="4">OmpA family protein</fullName>
    </submittedName>
</protein>
<dbReference type="GO" id="GO:0016020">
    <property type="term" value="C:membrane"/>
    <property type="evidence" value="ECO:0007669"/>
    <property type="project" value="UniProtKB-UniRule"/>
</dbReference>
<evidence type="ECO:0000256" key="2">
    <source>
        <dbReference type="SAM" id="SignalP"/>
    </source>
</evidence>
<feature type="signal peptide" evidence="2">
    <location>
        <begin position="1"/>
        <end position="21"/>
    </location>
</feature>
<dbReference type="SUPFAM" id="SSF103088">
    <property type="entry name" value="OmpA-like"/>
    <property type="match status" value="1"/>
</dbReference>
<sequence length="191" mass="21265">MNFSNKLCCVFFALGFFPVHASCIDVDNAYNHTVAVISKTEVTTQVRGNLLNKNTKEKMQVLSSDKIVSSEAPYSNSCFYNANDKMLTLIYGFDSDKLSVKHKSSLRDYLDNAGKVTSIEIEGHADSSGDSKYNVKLSSRRANNVAQYIRNEIGKNVKISMKAYGESQPSCSVEINKRKGCNRRTSLTVLH</sequence>
<dbReference type="EMBL" id="JAUOPU010000008">
    <property type="protein sequence ID" value="MDO6542906.1"/>
    <property type="molecule type" value="Genomic_DNA"/>
</dbReference>
<keyword evidence="2" id="KW-0732">Signal</keyword>
<dbReference type="Proteomes" id="UP001170624">
    <property type="component" value="Unassembled WGS sequence"/>
</dbReference>
<organism evidence="4 5">
    <name type="scientific">Photobacterium sanguinicancri</name>
    <dbReference type="NCBI Taxonomy" id="875932"/>
    <lineage>
        <taxon>Bacteria</taxon>
        <taxon>Pseudomonadati</taxon>
        <taxon>Pseudomonadota</taxon>
        <taxon>Gammaproteobacteria</taxon>
        <taxon>Vibrionales</taxon>
        <taxon>Vibrionaceae</taxon>
        <taxon>Photobacterium</taxon>
    </lineage>
</organism>
<comment type="caution">
    <text evidence="4">The sequence shown here is derived from an EMBL/GenBank/DDBJ whole genome shotgun (WGS) entry which is preliminary data.</text>
</comment>
<dbReference type="CDD" id="cd07185">
    <property type="entry name" value="OmpA_C-like"/>
    <property type="match status" value="1"/>
</dbReference>
<gene>
    <name evidence="4" type="ORF">Q4568_10195</name>
</gene>
<dbReference type="Gene3D" id="3.30.1330.60">
    <property type="entry name" value="OmpA-like domain"/>
    <property type="match status" value="1"/>
</dbReference>
<evidence type="ECO:0000313" key="5">
    <source>
        <dbReference type="Proteomes" id="UP001170624"/>
    </source>
</evidence>
<dbReference type="PANTHER" id="PTHR30329">
    <property type="entry name" value="STATOR ELEMENT OF FLAGELLAR MOTOR COMPLEX"/>
    <property type="match status" value="1"/>
</dbReference>
<dbReference type="AlphaFoldDB" id="A0AAW7Y531"/>
<evidence type="ECO:0000256" key="1">
    <source>
        <dbReference type="PROSITE-ProRule" id="PRU00473"/>
    </source>
</evidence>
<name>A0AAW7Y531_9GAMM</name>
<proteinExistence type="predicted"/>
<dbReference type="RefSeq" id="WP_261858147.1">
    <property type="nucleotide sequence ID" value="NZ_AP024850.1"/>
</dbReference>
<evidence type="ECO:0000259" key="3">
    <source>
        <dbReference type="PROSITE" id="PS51123"/>
    </source>
</evidence>